<evidence type="ECO:0000256" key="2">
    <source>
        <dbReference type="ARBA" id="ARBA00010488"/>
    </source>
</evidence>
<dbReference type="InterPro" id="IPR001173">
    <property type="entry name" value="Glyco_trans_2-like"/>
</dbReference>
<reference evidence="8 9" key="1">
    <citation type="submission" date="2013-12" db="EMBL/GenBank/DDBJ databases">
        <title>Genome and proteome characterization of Caldibacillus debilis GB1 derived from a cellulolytic aero-tolerant co-culture.</title>
        <authorList>
            <person name="Wushke S.T."/>
            <person name="Zhang X."/>
            <person name="Fristensky B."/>
            <person name="Wilkins J.A."/>
            <person name="Levin D.B."/>
            <person name="Sparling R."/>
        </authorList>
    </citation>
    <scope>NUCLEOTIDE SEQUENCE [LARGE SCALE GENOMIC DNA]</scope>
    <source>
        <strain evidence="8 9">GB1</strain>
    </source>
</reference>
<proteinExistence type="inferred from homology"/>
<dbReference type="Gene3D" id="3.40.50.12580">
    <property type="match status" value="1"/>
</dbReference>
<dbReference type="CDD" id="cd00761">
    <property type="entry name" value="Glyco_tranf_GTA_type"/>
    <property type="match status" value="1"/>
</dbReference>
<gene>
    <name evidence="8" type="ORF">Cdeb_00125</name>
</gene>
<keyword evidence="9" id="KW-1185">Reference proteome</keyword>
<evidence type="ECO:0000256" key="6">
    <source>
        <dbReference type="ARBA" id="ARBA00023136"/>
    </source>
</evidence>
<dbReference type="InterPro" id="IPR029044">
    <property type="entry name" value="Nucleotide-diphossugar_trans"/>
</dbReference>
<dbReference type="AlphaFoldDB" id="A0A420VHM0"/>
<comment type="subcellular location">
    <subcellularLocation>
        <location evidence="1">Cell membrane</location>
        <topology evidence="1">Peripheral membrane protein</topology>
    </subcellularLocation>
</comment>
<dbReference type="SUPFAM" id="SSF53448">
    <property type="entry name" value="Nucleotide-diphospho-sugar transferases"/>
    <property type="match status" value="1"/>
</dbReference>
<keyword evidence="6" id="KW-0472">Membrane</keyword>
<evidence type="ECO:0000256" key="3">
    <source>
        <dbReference type="ARBA" id="ARBA00022475"/>
    </source>
</evidence>
<dbReference type="GO" id="GO:0047355">
    <property type="term" value="F:CDP-glycerol glycerophosphotransferase activity"/>
    <property type="evidence" value="ECO:0007669"/>
    <property type="project" value="InterPro"/>
</dbReference>
<keyword evidence="5" id="KW-0777">Teichoic acid biosynthesis</keyword>
<accession>A0A420VHM0</accession>
<dbReference type="InterPro" id="IPR007554">
    <property type="entry name" value="Glycerophosphate_synth"/>
</dbReference>
<comment type="similarity">
    <text evidence="2">Belongs to the CDP-glycerol glycerophosphotransferase family.</text>
</comment>
<dbReference type="InterPro" id="IPR051612">
    <property type="entry name" value="Teichoic_Acid_Biosynth"/>
</dbReference>
<dbReference type="SUPFAM" id="SSF53756">
    <property type="entry name" value="UDP-Glycosyltransferase/glycogen phosphorylase"/>
    <property type="match status" value="1"/>
</dbReference>
<keyword evidence="4 8" id="KW-0808">Transferase</keyword>
<dbReference type="GO" id="GO:0005886">
    <property type="term" value="C:plasma membrane"/>
    <property type="evidence" value="ECO:0007669"/>
    <property type="project" value="UniProtKB-SubCell"/>
</dbReference>
<dbReference type="PANTHER" id="PTHR37316:SF3">
    <property type="entry name" value="TEICHOIC ACID GLYCEROL-PHOSPHATE TRANSFERASE"/>
    <property type="match status" value="1"/>
</dbReference>
<dbReference type="Pfam" id="PF00535">
    <property type="entry name" value="Glycos_transf_2"/>
    <property type="match status" value="1"/>
</dbReference>
<evidence type="ECO:0000259" key="7">
    <source>
        <dbReference type="Pfam" id="PF00535"/>
    </source>
</evidence>
<dbReference type="InterPro" id="IPR043148">
    <property type="entry name" value="TagF_C"/>
</dbReference>
<dbReference type="GO" id="GO:0019350">
    <property type="term" value="P:teichoic acid biosynthetic process"/>
    <property type="evidence" value="ECO:0007669"/>
    <property type="project" value="UniProtKB-KW"/>
</dbReference>
<sequence>MKQPKLSIIVPIYNVENYLEDCLNSLLRQNYENYEVIMVDDGSTDNSKEIMHKYAEKYENFFAFSKENGGLGQARNYGAERATGDYITFVDSDDIVADGSYKLMMDTILKTNSDFIIGNVVRFNSNKEFPSVLHQKVFSEDKFQTNIRMSPELFYDTTAWNKIFKMEFWRKHKLSFPEGMLYEDIPVTIPAHFLADKVDVLTEIVYKWRSRDTGDQSITQQRLDISNLLDRIKALKMVDNFLKQIEVSSKLLIEKDYKVLSIDLLVYLNQLIKADDNYIDTYINEVSEYLKSINKEAFERLKVIDRMKYYFVLKKEKQKLLDLIEFEKTQLKKNKPIFYNGVYIYNYPYSDEVPFNYKIAGAEFVLKQKIESLKWDNNKLIATGYAFIQNIDTKYKNSIDLKVFLVDKEENIKIPISNVKLIKRNDITIKYGIQKSSLLPLARCFNYNWSGFYLEIDFEQDIFKNHSLPEGTYYLKGVLSTKGISREFRFGQPLPGLKTKPNYNIINSQYIYPKYNASWDLKFEICNITSMITDIEQDDKNIIFRGITKEIPSPNLFLVLNNREEKICSQVTIVEEDKNNSFIIFESRINKNDLGSSSKRGTWLCYISKGDNSLTDLILDINKKHKEIIVNENAIILDHTPNANLKLNVQNIEPKVINVEIKNNSALLTLSLAKQFFVNYENKIVSRQLKFVNSKNSLMENRFNPDNIEEDNNYYYYKFRFELFNFENKHPFFNTGTWKSMLILKDANNNELSLPINYLVEGDARVSEILFDIKFTFLKNLSKKLVLQVTPDWKYIERGPRRQEVIKKVIYPLLRLLPIKKKTIVFESYWGKSFSDNPRALYEYIDEKHPEFETVWFFKDQYTPITGRAKRVRINSFKYFYYLARAKYFVNNVNFPDIYKKRKKAVEIQTMHGTPLKTLGLDNPQEVPTEKHKKSLIQRCSRWDYLTVPSDYVASIAKRAYKFNKEVLKTGYPRNDKLFQKNNRDYINSVKKKLNLPSDKKIILYAPTWRIKGKYNLQLDLDMMKKELNDEYIILIRLHHFMTKGFSLEEHKDFAYDISWYDDISDLYLISDILITDYSSVMFDYALLDKPMLFFTYDYEKYKNQLRGMYFDFADESPGPLLFNTHEIVREIKDISNFYKKYGNKYRAFKEKFCQYDDGHACEKIYNAVLKGK</sequence>
<dbReference type="InterPro" id="IPR043149">
    <property type="entry name" value="TagF_N"/>
</dbReference>
<evidence type="ECO:0000256" key="5">
    <source>
        <dbReference type="ARBA" id="ARBA00022944"/>
    </source>
</evidence>
<evidence type="ECO:0000313" key="8">
    <source>
        <dbReference type="EMBL" id="RKO63036.1"/>
    </source>
</evidence>
<dbReference type="Pfam" id="PF04464">
    <property type="entry name" value="Glyphos_transf"/>
    <property type="match status" value="1"/>
</dbReference>
<dbReference type="Gene3D" id="3.90.550.10">
    <property type="entry name" value="Spore Coat Polysaccharide Biosynthesis Protein SpsA, Chain A"/>
    <property type="match status" value="1"/>
</dbReference>
<evidence type="ECO:0000256" key="1">
    <source>
        <dbReference type="ARBA" id="ARBA00004202"/>
    </source>
</evidence>
<dbReference type="PANTHER" id="PTHR37316">
    <property type="entry name" value="TEICHOIC ACID GLYCEROL-PHOSPHATE PRIMASE"/>
    <property type="match status" value="1"/>
</dbReference>
<name>A0A420VHM0_9BACI</name>
<feature type="domain" description="Glycosyltransferase 2-like" evidence="7">
    <location>
        <begin position="7"/>
        <end position="167"/>
    </location>
</feature>
<dbReference type="RefSeq" id="WP_120666875.1">
    <property type="nucleotide sequence ID" value="NZ_AZRV01000011.1"/>
</dbReference>
<dbReference type="Gene3D" id="3.40.50.11820">
    <property type="match status" value="1"/>
</dbReference>
<dbReference type="EMBL" id="AZRV01000011">
    <property type="protein sequence ID" value="RKO63036.1"/>
    <property type="molecule type" value="Genomic_DNA"/>
</dbReference>
<evidence type="ECO:0000256" key="4">
    <source>
        <dbReference type="ARBA" id="ARBA00022679"/>
    </source>
</evidence>
<comment type="caution">
    <text evidence="8">The sequence shown here is derived from an EMBL/GenBank/DDBJ whole genome shotgun (WGS) entry which is preliminary data.</text>
</comment>
<keyword evidence="3" id="KW-1003">Cell membrane</keyword>
<evidence type="ECO:0000313" key="9">
    <source>
        <dbReference type="Proteomes" id="UP000286235"/>
    </source>
</evidence>
<dbReference type="Proteomes" id="UP000286235">
    <property type="component" value="Unassembled WGS sequence"/>
</dbReference>
<organism evidence="8 9">
    <name type="scientific">Caldibacillus debilis GB1</name>
    <dbReference type="NCBI Taxonomy" id="1339248"/>
    <lineage>
        <taxon>Bacteria</taxon>
        <taxon>Bacillati</taxon>
        <taxon>Bacillota</taxon>
        <taxon>Bacilli</taxon>
        <taxon>Bacillales</taxon>
        <taxon>Bacillaceae</taxon>
        <taxon>Caldibacillus</taxon>
    </lineage>
</organism>
<protein>
    <submittedName>
        <fullName evidence="8">Putative glycosyl/glycerophosphate transferase</fullName>
    </submittedName>
</protein>